<evidence type="ECO:0000256" key="5">
    <source>
        <dbReference type="SAM" id="Phobius"/>
    </source>
</evidence>
<feature type="transmembrane region" description="Helical" evidence="5">
    <location>
        <begin position="67"/>
        <end position="86"/>
    </location>
</feature>
<keyword evidence="6" id="KW-0808">Transferase</keyword>
<dbReference type="Gene3D" id="1.20.120.1630">
    <property type="match status" value="1"/>
</dbReference>
<keyword evidence="6" id="KW-0489">Methyltransferase</keyword>
<dbReference type="GO" id="GO:0004671">
    <property type="term" value="F:protein C-terminal S-isoprenylcysteine carboxyl O-methyltransferase activity"/>
    <property type="evidence" value="ECO:0007669"/>
    <property type="project" value="InterPro"/>
</dbReference>
<dbReference type="Pfam" id="PF04140">
    <property type="entry name" value="ICMT"/>
    <property type="match status" value="1"/>
</dbReference>
<dbReference type="RefSeq" id="WP_115824906.1">
    <property type="nucleotide sequence ID" value="NZ_QUAE01000026.1"/>
</dbReference>
<dbReference type="AlphaFoldDB" id="A0A3E0J0Q5"/>
<evidence type="ECO:0000256" key="2">
    <source>
        <dbReference type="ARBA" id="ARBA00022692"/>
    </source>
</evidence>
<dbReference type="InterPro" id="IPR007269">
    <property type="entry name" value="ICMT_MeTrfase"/>
</dbReference>
<comment type="subcellular location">
    <subcellularLocation>
        <location evidence="1">Membrane</location>
        <topology evidence="1">Multi-pass membrane protein</topology>
    </subcellularLocation>
</comment>
<evidence type="ECO:0000313" key="7">
    <source>
        <dbReference type="Proteomes" id="UP000256305"/>
    </source>
</evidence>
<keyword evidence="4 5" id="KW-0472">Membrane</keyword>
<feature type="transmembrane region" description="Helical" evidence="5">
    <location>
        <begin position="37"/>
        <end position="55"/>
    </location>
</feature>
<accession>A0A3E0J0Q5</accession>
<feature type="transmembrane region" description="Helical" evidence="5">
    <location>
        <begin position="6"/>
        <end position="25"/>
    </location>
</feature>
<organism evidence="6 7">
    <name type="scientific">Halobacillus trueperi</name>
    <dbReference type="NCBI Taxonomy" id="156205"/>
    <lineage>
        <taxon>Bacteria</taxon>
        <taxon>Bacillati</taxon>
        <taxon>Bacillota</taxon>
        <taxon>Bacilli</taxon>
        <taxon>Bacillales</taxon>
        <taxon>Bacillaceae</taxon>
        <taxon>Halobacillus</taxon>
    </lineage>
</organism>
<name>A0A3E0J0Q5_9BACI</name>
<dbReference type="InterPro" id="IPR052527">
    <property type="entry name" value="Metal_cation-efflux_comp"/>
</dbReference>
<evidence type="ECO:0000313" key="6">
    <source>
        <dbReference type="EMBL" id="REJ06432.1"/>
    </source>
</evidence>
<dbReference type="GO" id="GO:0032259">
    <property type="term" value="P:methylation"/>
    <property type="evidence" value="ECO:0007669"/>
    <property type="project" value="UniProtKB-KW"/>
</dbReference>
<comment type="caution">
    <text evidence="6">The sequence shown here is derived from an EMBL/GenBank/DDBJ whole genome shotgun (WGS) entry which is preliminary data.</text>
</comment>
<keyword evidence="3 5" id="KW-1133">Transmembrane helix</keyword>
<feature type="transmembrane region" description="Helical" evidence="5">
    <location>
        <begin position="123"/>
        <end position="152"/>
    </location>
</feature>
<dbReference type="Proteomes" id="UP000256305">
    <property type="component" value="Unassembled WGS sequence"/>
</dbReference>
<evidence type="ECO:0000256" key="4">
    <source>
        <dbReference type="ARBA" id="ARBA00023136"/>
    </source>
</evidence>
<keyword evidence="2 5" id="KW-0812">Transmembrane</keyword>
<protein>
    <submittedName>
        <fullName evidence="6">Isoprenylcysteine carboxylmethyltransferase family protein</fullName>
    </submittedName>
</protein>
<keyword evidence="7" id="KW-1185">Reference proteome</keyword>
<dbReference type="GO" id="GO:0016020">
    <property type="term" value="C:membrane"/>
    <property type="evidence" value="ECO:0007669"/>
    <property type="project" value="UniProtKB-SubCell"/>
</dbReference>
<sequence length="185" mass="21575">MTLFDGLFLVVTAFWLAEFFIFRNDRSGESGSYERRSFLLILAAVVVTLVFSLFMQEWDIGIIHHRGIWWMGLVLYALGVGLRYWGILHLKDQFTRNVSVQEGDRLVSSGPYRLLRHPLYTGLLFIIIGFCSGLGNLYAALLCGIFMTIALLHRIKLEEAMLVEQHGERYRKWCRSRYRLIPFVY</sequence>
<dbReference type="PANTHER" id="PTHR43847">
    <property type="entry name" value="BLL3993 PROTEIN"/>
    <property type="match status" value="1"/>
</dbReference>
<proteinExistence type="predicted"/>
<evidence type="ECO:0000256" key="1">
    <source>
        <dbReference type="ARBA" id="ARBA00004141"/>
    </source>
</evidence>
<reference evidence="6 7" key="1">
    <citation type="submission" date="2018-08" db="EMBL/GenBank/DDBJ databases">
        <title>Genome sequence of Halobacillus trueperi KCTC 3686.</title>
        <authorList>
            <person name="Cho K.H."/>
            <person name="Kwak M.-J."/>
            <person name="Kim B.-Y."/>
            <person name="Chun J."/>
        </authorList>
    </citation>
    <scope>NUCLEOTIDE SEQUENCE [LARGE SCALE GENOMIC DNA]</scope>
    <source>
        <strain evidence="6 7">KCTC 3686</strain>
    </source>
</reference>
<gene>
    <name evidence="6" type="ORF">DYE48_18770</name>
</gene>
<evidence type="ECO:0000256" key="3">
    <source>
        <dbReference type="ARBA" id="ARBA00022989"/>
    </source>
</evidence>
<dbReference type="PANTHER" id="PTHR43847:SF1">
    <property type="entry name" value="BLL3993 PROTEIN"/>
    <property type="match status" value="1"/>
</dbReference>
<dbReference type="EMBL" id="QUAE01000026">
    <property type="protein sequence ID" value="REJ06432.1"/>
    <property type="molecule type" value="Genomic_DNA"/>
</dbReference>